<proteinExistence type="predicted"/>
<protein>
    <submittedName>
        <fullName evidence="2">Uncharacterized protein LOC102807096</fullName>
    </submittedName>
</protein>
<evidence type="ECO:0000313" key="2">
    <source>
        <dbReference type="RefSeq" id="XP_006825603.1"/>
    </source>
</evidence>
<evidence type="ECO:0000313" key="1">
    <source>
        <dbReference type="Proteomes" id="UP000694865"/>
    </source>
</evidence>
<keyword evidence="1" id="KW-1185">Reference proteome</keyword>
<dbReference type="Proteomes" id="UP000694865">
    <property type="component" value="Unplaced"/>
</dbReference>
<dbReference type="PANTHER" id="PTHR31751">
    <property type="entry name" value="SI:CH211-108C17.2-RELATED-RELATED"/>
    <property type="match status" value="1"/>
</dbReference>
<gene>
    <name evidence="2" type="primary">LOC102807096</name>
</gene>
<dbReference type="PANTHER" id="PTHR31751:SF44">
    <property type="entry name" value="SI:CH211-211K8.4-RELATED"/>
    <property type="match status" value="1"/>
</dbReference>
<sequence length="176" mass="19955">MEVWENLHSKYIDDALQNGRSLCIGGDGRCDTPGQIAKFGSYSVMDLKNGIMIDIQLVQSNEVKSSCHLEKEGLAYLQNQGINIYKIVTDRHVQIIKWIRENMTGIEHCVDVWHVAKELSKEKECGVIQDWIRSVTNHLYWTAASTPDGNGDLMTDKWTSVGNHIQNIHEGVNMKI</sequence>
<accession>A0ABM0N012</accession>
<reference evidence="2" key="1">
    <citation type="submission" date="2025-08" db="UniProtKB">
        <authorList>
            <consortium name="RefSeq"/>
        </authorList>
    </citation>
    <scope>IDENTIFICATION</scope>
    <source>
        <tissue evidence="2">Testes</tissue>
    </source>
</reference>
<dbReference type="GeneID" id="102807096"/>
<name>A0ABM0N012_SACKO</name>
<dbReference type="RefSeq" id="XP_006825603.1">
    <property type="nucleotide sequence ID" value="XM_006825540.1"/>
</dbReference>
<organism evidence="1 2">
    <name type="scientific">Saccoglossus kowalevskii</name>
    <name type="common">Acorn worm</name>
    <dbReference type="NCBI Taxonomy" id="10224"/>
    <lineage>
        <taxon>Eukaryota</taxon>
        <taxon>Metazoa</taxon>
        <taxon>Hemichordata</taxon>
        <taxon>Enteropneusta</taxon>
        <taxon>Harrimaniidae</taxon>
        <taxon>Saccoglossus</taxon>
    </lineage>
</organism>